<dbReference type="AlphaFoldDB" id="A0AAW7XM76"/>
<evidence type="ECO:0000259" key="1">
    <source>
        <dbReference type="Pfam" id="PF00534"/>
    </source>
</evidence>
<sequence length="402" mass="45453">MKTSKYIDKPLVMHVLHTLGTGGMENGLVNILNRMPSDRYRHMIVCLSHATDFSQRIESDDIAIVELHKKEGNDLSIYWKLLRLFWAYRPAIVHSRNLAALDIHVLKVLAPSFRSVHGEHGRDIYDLEGKNKKYNALRSVMKHFISQYIAVSKDLEQWLVSTINVPPHKVSQIYNGVNHQQFIPLTAHEKQLALSSFFSDDEAKQPFTPRFIIGTVGRLAAVKDQKTLIKSFGLFLKALPQEQQAKTNLLMVGDGPLYQELNDEITRLGLSEHVLMLGDRSDVARLLPLMDVFVLSSLAEGISNTVLEAMASQLPIVATETGGNPELVSDQENGFLFRVGDHQQLADILMELWRDPDKRHNMAEASLNRVRHEFDWYKTVANYVAVYDSLVATKTENAVKGS</sequence>
<dbReference type="PANTHER" id="PTHR12526">
    <property type="entry name" value="GLYCOSYLTRANSFERASE"/>
    <property type="match status" value="1"/>
</dbReference>
<feature type="domain" description="Glycosyl transferase family 1" evidence="1">
    <location>
        <begin position="204"/>
        <end position="366"/>
    </location>
</feature>
<gene>
    <name evidence="3" type="ORF">Q4490_13010</name>
</gene>
<proteinExistence type="predicted"/>
<dbReference type="EMBL" id="JAUOPG010000008">
    <property type="protein sequence ID" value="MDO6454488.1"/>
    <property type="molecule type" value="Genomic_DNA"/>
</dbReference>
<protein>
    <submittedName>
        <fullName evidence="3">TIGR03088 family PEP-CTERM/XrtA system glycosyltransferase</fullName>
    </submittedName>
</protein>
<dbReference type="PANTHER" id="PTHR12526:SF630">
    <property type="entry name" value="GLYCOSYLTRANSFERASE"/>
    <property type="match status" value="1"/>
</dbReference>
<comment type="caution">
    <text evidence="3">The sequence shown here is derived from an EMBL/GenBank/DDBJ whole genome shotgun (WGS) entry which is preliminary data.</text>
</comment>
<dbReference type="Proteomes" id="UP001169862">
    <property type="component" value="Unassembled WGS sequence"/>
</dbReference>
<name>A0AAW7XM76_9GAMM</name>
<feature type="domain" description="Glycosyltransferase subfamily 4-like N-terminal" evidence="2">
    <location>
        <begin position="22"/>
        <end position="180"/>
    </location>
</feature>
<organism evidence="3 4">
    <name type="scientific">Neptunomonas phycophila</name>
    <dbReference type="NCBI Taxonomy" id="1572645"/>
    <lineage>
        <taxon>Bacteria</taxon>
        <taxon>Pseudomonadati</taxon>
        <taxon>Pseudomonadota</taxon>
        <taxon>Gammaproteobacteria</taxon>
        <taxon>Oceanospirillales</taxon>
        <taxon>Oceanospirillaceae</taxon>
        <taxon>Neptunomonas</taxon>
    </lineage>
</organism>
<dbReference type="GO" id="GO:1901135">
    <property type="term" value="P:carbohydrate derivative metabolic process"/>
    <property type="evidence" value="ECO:0007669"/>
    <property type="project" value="UniProtKB-ARBA"/>
</dbReference>
<accession>A0AAW7XM76</accession>
<dbReference type="InterPro" id="IPR028098">
    <property type="entry name" value="Glyco_trans_4-like_N"/>
</dbReference>
<evidence type="ECO:0000259" key="2">
    <source>
        <dbReference type="Pfam" id="PF13439"/>
    </source>
</evidence>
<dbReference type="RefSeq" id="WP_303495670.1">
    <property type="nucleotide sequence ID" value="NZ_CAXQBG010000037.1"/>
</dbReference>
<dbReference type="SUPFAM" id="SSF53756">
    <property type="entry name" value="UDP-Glycosyltransferase/glycogen phosphorylase"/>
    <property type="match status" value="1"/>
</dbReference>
<evidence type="ECO:0000313" key="4">
    <source>
        <dbReference type="Proteomes" id="UP001169862"/>
    </source>
</evidence>
<dbReference type="NCBIfam" id="TIGR03088">
    <property type="entry name" value="stp2"/>
    <property type="match status" value="1"/>
</dbReference>
<dbReference type="Gene3D" id="3.40.50.2000">
    <property type="entry name" value="Glycogen Phosphorylase B"/>
    <property type="match status" value="2"/>
</dbReference>
<dbReference type="Pfam" id="PF00534">
    <property type="entry name" value="Glycos_transf_1"/>
    <property type="match status" value="1"/>
</dbReference>
<dbReference type="GO" id="GO:0016757">
    <property type="term" value="F:glycosyltransferase activity"/>
    <property type="evidence" value="ECO:0007669"/>
    <property type="project" value="InterPro"/>
</dbReference>
<dbReference type="InterPro" id="IPR017522">
    <property type="entry name" value="Sugar_tfrase_PEP-CTERM_Stp2"/>
</dbReference>
<evidence type="ECO:0000313" key="3">
    <source>
        <dbReference type="EMBL" id="MDO6454488.1"/>
    </source>
</evidence>
<dbReference type="Pfam" id="PF13439">
    <property type="entry name" value="Glyco_transf_4"/>
    <property type="match status" value="1"/>
</dbReference>
<dbReference type="InterPro" id="IPR001296">
    <property type="entry name" value="Glyco_trans_1"/>
</dbReference>
<reference evidence="3" key="1">
    <citation type="submission" date="2023-07" db="EMBL/GenBank/DDBJ databases">
        <title>Genome content predicts the carbon catabolic preferences of heterotrophic bacteria.</title>
        <authorList>
            <person name="Gralka M."/>
        </authorList>
    </citation>
    <scope>NUCLEOTIDE SEQUENCE</scope>
    <source>
        <strain evidence="3">I2M16</strain>
    </source>
</reference>